<feature type="compositionally biased region" description="Basic and acidic residues" evidence="12">
    <location>
        <begin position="1341"/>
        <end position="1356"/>
    </location>
</feature>
<feature type="compositionally biased region" description="Low complexity" evidence="12">
    <location>
        <begin position="1167"/>
        <end position="1178"/>
    </location>
</feature>
<evidence type="ECO:0000256" key="6">
    <source>
        <dbReference type="ARBA" id="ARBA00023004"/>
    </source>
</evidence>
<evidence type="ECO:0000256" key="11">
    <source>
        <dbReference type="SAM" id="Coils"/>
    </source>
</evidence>
<keyword evidence="6" id="KW-0408">Iron</keyword>
<dbReference type="InterPro" id="IPR006555">
    <property type="entry name" value="ATP-dep_Helicase_C"/>
</dbReference>
<keyword evidence="9" id="KW-0413">Isomerase</keyword>
<dbReference type="InterPro" id="IPR045028">
    <property type="entry name" value="DinG/Rad3-like"/>
</dbReference>
<feature type="region of interest" description="Disordered" evidence="12">
    <location>
        <begin position="150"/>
        <end position="189"/>
    </location>
</feature>
<proteinExistence type="inferred from homology"/>
<organism evidence="14 15">
    <name type="scientific">Psittacicella hinzii</name>
    <dbReference type="NCBI Taxonomy" id="2028575"/>
    <lineage>
        <taxon>Bacteria</taxon>
        <taxon>Pseudomonadati</taxon>
        <taxon>Pseudomonadota</taxon>
        <taxon>Gammaproteobacteria</taxon>
        <taxon>Pasteurellales</taxon>
        <taxon>Psittacicellaceae</taxon>
        <taxon>Psittacicella</taxon>
    </lineage>
</organism>
<dbReference type="GO" id="GO:0051536">
    <property type="term" value="F:iron-sulfur cluster binding"/>
    <property type="evidence" value="ECO:0007669"/>
    <property type="project" value="UniProtKB-KW"/>
</dbReference>
<accession>A0A3A1YNN7</accession>
<keyword evidence="15" id="KW-1185">Reference proteome</keyword>
<reference evidence="14 15" key="1">
    <citation type="submission" date="2017-08" db="EMBL/GenBank/DDBJ databases">
        <title>Reclassification of Bisgaard taxon 37 and 44.</title>
        <authorList>
            <person name="Christensen H."/>
        </authorList>
    </citation>
    <scope>NUCLEOTIDE SEQUENCE [LARGE SCALE GENOMIC DNA]</scope>
    <source>
        <strain evidence="14 15">111</strain>
    </source>
</reference>
<comment type="similarity">
    <text evidence="10">Belongs to the helicase family. DinG subfamily.</text>
</comment>
<dbReference type="PROSITE" id="PS51193">
    <property type="entry name" value="HELICASE_ATP_BIND_2"/>
    <property type="match status" value="1"/>
</dbReference>
<protein>
    <recommendedName>
        <fullName evidence="13">Helicase ATP-binding domain-containing protein</fullName>
    </recommendedName>
</protein>
<comment type="caution">
    <text evidence="14">The sequence shown here is derived from an EMBL/GenBank/DDBJ whole genome shotgun (WGS) entry which is preliminary data.</text>
</comment>
<keyword evidence="8" id="KW-0238">DNA-binding</keyword>
<keyword evidence="3" id="KW-0378">Hydrolase</keyword>
<dbReference type="SMART" id="SM00491">
    <property type="entry name" value="HELICc2"/>
    <property type="match status" value="1"/>
</dbReference>
<evidence type="ECO:0000256" key="8">
    <source>
        <dbReference type="ARBA" id="ARBA00023125"/>
    </source>
</evidence>
<dbReference type="GO" id="GO:0003677">
    <property type="term" value="F:DNA binding"/>
    <property type="evidence" value="ECO:0007669"/>
    <property type="project" value="UniProtKB-KW"/>
</dbReference>
<dbReference type="InterPro" id="IPR014013">
    <property type="entry name" value="Helic_SF1/SF2_ATP-bd_DinG/Rad3"/>
</dbReference>
<evidence type="ECO:0000313" key="15">
    <source>
        <dbReference type="Proteomes" id="UP000265916"/>
    </source>
</evidence>
<keyword evidence="5" id="KW-0067">ATP-binding</keyword>
<feature type="coiled-coil region" evidence="11">
    <location>
        <begin position="1417"/>
        <end position="1444"/>
    </location>
</feature>
<evidence type="ECO:0000256" key="9">
    <source>
        <dbReference type="ARBA" id="ARBA00023235"/>
    </source>
</evidence>
<dbReference type="GO" id="GO:0016818">
    <property type="term" value="F:hydrolase activity, acting on acid anhydrides, in phosphorus-containing anhydrides"/>
    <property type="evidence" value="ECO:0007669"/>
    <property type="project" value="InterPro"/>
</dbReference>
<feature type="compositionally biased region" description="Basic residues" evidence="12">
    <location>
        <begin position="163"/>
        <end position="179"/>
    </location>
</feature>
<gene>
    <name evidence="14" type="ORF">CKF58_02715</name>
</gene>
<feature type="region of interest" description="Disordered" evidence="12">
    <location>
        <begin position="995"/>
        <end position="1016"/>
    </location>
</feature>
<feature type="compositionally biased region" description="Polar residues" evidence="12">
    <location>
        <begin position="1323"/>
        <end position="1340"/>
    </location>
</feature>
<evidence type="ECO:0000313" key="14">
    <source>
        <dbReference type="EMBL" id="RIY39171.1"/>
    </source>
</evidence>
<feature type="compositionally biased region" description="Low complexity" evidence="12">
    <location>
        <begin position="325"/>
        <end position="343"/>
    </location>
</feature>
<dbReference type="SUPFAM" id="SSF52540">
    <property type="entry name" value="P-loop containing nucleoside triphosphate hydrolases"/>
    <property type="match status" value="2"/>
</dbReference>
<feature type="region of interest" description="Disordered" evidence="12">
    <location>
        <begin position="1117"/>
        <end position="1178"/>
    </location>
</feature>
<keyword evidence="1" id="KW-0479">Metal-binding</keyword>
<name>A0A3A1YNN7_9GAMM</name>
<feature type="region of interest" description="Disordered" evidence="12">
    <location>
        <begin position="1323"/>
        <end position="1368"/>
    </location>
</feature>
<evidence type="ECO:0000256" key="2">
    <source>
        <dbReference type="ARBA" id="ARBA00022741"/>
    </source>
</evidence>
<dbReference type="EMBL" id="NRJG01000040">
    <property type="protein sequence ID" value="RIY39171.1"/>
    <property type="molecule type" value="Genomic_DNA"/>
</dbReference>
<dbReference type="OrthoDB" id="9805194at2"/>
<keyword evidence="2" id="KW-0547">Nucleotide-binding</keyword>
<dbReference type="Pfam" id="PF06733">
    <property type="entry name" value="DEAD_2"/>
    <property type="match status" value="1"/>
</dbReference>
<feature type="domain" description="Helicase ATP-binding" evidence="13">
    <location>
        <begin position="405"/>
        <end position="782"/>
    </location>
</feature>
<dbReference type="GO" id="GO:0005524">
    <property type="term" value="F:ATP binding"/>
    <property type="evidence" value="ECO:0007669"/>
    <property type="project" value="UniProtKB-KW"/>
</dbReference>
<keyword evidence="7" id="KW-0411">Iron-sulfur</keyword>
<dbReference type="InterPro" id="IPR027417">
    <property type="entry name" value="P-loop_NTPase"/>
</dbReference>
<dbReference type="GO" id="GO:0006139">
    <property type="term" value="P:nucleobase-containing compound metabolic process"/>
    <property type="evidence" value="ECO:0007669"/>
    <property type="project" value="InterPro"/>
</dbReference>
<evidence type="ECO:0000256" key="12">
    <source>
        <dbReference type="SAM" id="MobiDB-lite"/>
    </source>
</evidence>
<evidence type="ECO:0000256" key="1">
    <source>
        <dbReference type="ARBA" id="ARBA00022723"/>
    </source>
</evidence>
<dbReference type="RefSeq" id="WP_119530669.1">
    <property type="nucleotide sequence ID" value="NZ_JBHSSP010000004.1"/>
</dbReference>
<sequence length="2048" mass="232939">MSLATKVQAYFVLLARFHPQKFKYREEQVQLACAIAELIEASPKADMRDPRMRATIARLMTEASSEQEPSSPSTAQKLQHGMVGASFNAPRESENTEVQTALKIYSFLDQTVNQVKELQIDNLLYNQFKIWDKLEQIRVEEDNWDDEEDYYFGAPDDYNNYQGKKRKSKKKKGKSKKSAAKSESLDYDDDEDLFGENQTQALDRINAISEEIKRISKEDYEMRLEVLETLEQNSWEKIVKTSEREQEVLAKRMAQEIVNKLHADPEFIRAYQEKDLLFTIDGEEKLDQLKQTAAKQTVTSKTKGKKAAKTATTDSVELVAPSKGKTAAHTANTAKTTNTDNTADTTTAENLNEATAKLQNLLSEQDTQTAQLMSDKLELKQVAQQANEIDLTQEQEQVEQAHSQAVVQDIKNPALRLAARAFLNHQARNIQQDLNTLVREAPTGTGKSLAYLIPVLFANQRVLVSTYMKSLQEQLMRDLPGIISLVQGISKTAKELEIRIQNKLEQLQKSKDPQQQAEYKRHVNDIDRGKRKIIADLAQGIVIKDPQDFDLRFLDLDWQLEHLDNIRYAVFKGQTNYFCPRNLTYLLDPTDQRVELIAGMYEHETRSTAKEITITSKSTKAIIPEERKVEFYKNTLNKLRSWYQEKCEARAQHTADFDNVPNDIRIREDQRPFLFLNRRECSMNSCDFKDTCPYLQAKEVVKQAQVAIVNHNTLYAQSEAEFLNENRQAIVVDEAHNLPHVLVNADTNHMRPDDMQNLLDELQKDILNHTFKFKATDFTNPTTDLHREAYGHLNDYLDSESIYATQQYLKEVEPLLPGIDYLPSMWYLGQFFRAAYVPIGQGRNEFNLFATQIEQEIGYLASQDYVTFCNNHSIWAKPEYSYLSPSTYAMFMLYHEHASISNKATLLTSLVALNTYLYATPEHKASILARAKQDLQNLALAGEEQLAQQELATTQGQDNLAEANVAVSNNTQVVSTVNSELESDNVVAANTSTLTSLNSSTNHTNPEETTNTSSKPLLHDNLEFVQRCTKHLYAVQQTQKMLRQQIRTTPLTLPQVKALQQELMQKVQFQTLEWVNPFGLAVNLERIPGFAAREHQKVIGYFENRVRQGKVRLTGVGVVNKTPSPNQTTANASASKKPQTTYKAGSFTSIFGNDEPELDKHGRIKAPETPSPAAKTSTTASLGQIIAQEQAQNEDIAAMEMTSDNELLGTECQYAYRPKSLPSLALASQGRQTLADIFYEPLNQWHLRKIAKQQSAYEQALSAWEQTFAIQELTALDNQAQETMKHLRTQLMGLITQEKVISEALKQVLNKQTAQEFAKLAQANESASNKQTKNDPQSDPASDHKDAPKADPKVASKDAFQSKLQTTPELESSVELFNTALTDKEQNSEAQAVSEVDQEQEKSAAAALAANVATLSKEELQQLLKQTTKQRQKIELQITDWRLQSEKHQLNLQQALEVKPLAPLALSDIAQPLNLKKEQLKGIEKLSGNYLRRQIAGVSSTISYLKSLFQQFAQTIMFICEHKYDSDCEKRAPAGSKAKFGVMSENGTPYYSTDEYPWAQLAFNLRHKACPSQTQLTYAQVANVMELAINPPFRAENNYVTKLDNVFGLARPQPTPWSLANAAFGVYKRLYQIIKPVILRKLEELEKELDDLQGRKDDETQNHARNSIKRDMYDFGYRLTQLNNLYELLEHLVVNPRYADWLGQKYAYIRVDVDRNKSALDFYLQRLDAKESFAKLRNRFFGAKWILTSATLSIGRDCSRFTNTLGIKDADVGIVASPFRHQKSTYFYVHGKHPESLSASRAESAKIAQIIFANQGRCLWLCTSNKRVNEVVDQVSHELQKLVAYEVEQACNNLGVKPNKAQMTEIIEKMNFQVLAQSKDTTHKYLIDQLQNAPRTVVVATRSFWEGVDIKGDKLSLLILDKYPNPHPGAYYQTLKELYSDYKNYYYEQFYGADAYITFKQGIGRLIRSEDDYGLIVLLDKVNDYLRHKMPLDYDNYHLDLQGNLNQAVNFLQQQSEKFAQNNPEQESAKDKLVALIKSVTKKNGFSI</sequence>
<evidence type="ECO:0000259" key="13">
    <source>
        <dbReference type="PROSITE" id="PS51193"/>
    </source>
</evidence>
<evidence type="ECO:0000256" key="10">
    <source>
        <dbReference type="ARBA" id="ARBA00038058"/>
    </source>
</evidence>
<dbReference type="InterPro" id="IPR010614">
    <property type="entry name" value="RAD3-like_helicase_DEAD"/>
</dbReference>
<dbReference type="GO" id="GO:0003678">
    <property type="term" value="F:DNA helicase activity"/>
    <property type="evidence" value="ECO:0007669"/>
    <property type="project" value="InterPro"/>
</dbReference>
<dbReference type="PANTHER" id="PTHR11472">
    <property type="entry name" value="DNA REPAIR DEAD HELICASE RAD3/XP-D SUBFAMILY MEMBER"/>
    <property type="match status" value="1"/>
</dbReference>
<evidence type="ECO:0000256" key="3">
    <source>
        <dbReference type="ARBA" id="ARBA00022801"/>
    </source>
</evidence>
<feature type="compositionally biased region" description="Polar residues" evidence="12">
    <location>
        <begin position="1121"/>
        <end position="1151"/>
    </location>
</feature>
<keyword evidence="11" id="KW-0175">Coiled coil</keyword>
<dbReference type="Pfam" id="PF13307">
    <property type="entry name" value="Helicase_C_2"/>
    <property type="match status" value="1"/>
</dbReference>
<dbReference type="GO" id="GO:0046872">
    <property type="term" value="F:metal ion binding"/>
    <property type="evidence" value="ECO:0007669"/>
    <property type="project" value="UniProtKB-KW"/>
</dbReference>
<dbReference type="Proteomes" id="UP000265916">
    <property type="component" value="Unassembled WGS sequence"/>
</dbReference>
<dbReference type="Gene3D" id="3.40.50.300">
    <property type="entry name" value="P-loop containing nucleotide triphosphate hydrolases"/>
    <property type="match status" value="2"/>
</dbReference>
<feature type="compositionally biased region" description="Low complexity" evidence="12">
    <location>
        <begin position="995"/>
        <end position="1014"/>
    </location>
</feature>
<evidence type="ECO:0000256" key="7">
    <source>
        <dbReference type="ARBA" id="ARBA00023014"/>
    </source>
</evidence>
<feature type="region of interest" description="Disordered" evidence="12">
    <location>
        <begin position="321"/>
        <end position="343"/>
    </location>
</feature>
<evidence type="ECO:0000256" key="5">
    <source>
        <dbReference type="ARBA" id="ARBA00022840"/>
    </source>
</evidence>
<keyword evidence="4" id="KW-0347">Helicase</keyword>
<dbReference type="PANTHER" id="PTHR11472:SF34">
    <property type="entry name" value="REGULATOR OF TELOMERE ELONGATION HELICASE 1"/>
    <property type="match status" value="1"/>
</dbReference>
<evidence type="ECO:0000256" key="4">
    <source>
        <dbReference type="ARBA" id="ARBA00022806"/>
    </source>
</evidence>
<feature type="coiled-coil region" evidence="11">
    <location>
        <begin position="1635"/>
        <end position="1662"/>
    </location>
</feature>